<accession>A0ABQ3Y3M9</accession>
<reference evidence="2 3" key="1">
    <citation type="submission" date="2021-01" db="EMBL/GenBank/DDBJ databases">
        <title>Whole genome shotgun sequence of Actinoplanes deccanensis NBRC 13994.</title>
        <authorList>
            <person name="Komaki H."/>
            <person name="Tamura T."/>
        </authorList>
    </citation>
    <scope>NUCLEOTIDE SEQUENCE [LARGE SCALE GENOMIC DNA]</scope>
    <source>
        <strain evidence="2 3">NBRC 13994</strain>
    </source>
</reference>
<keyword evidence="1" id="KW-0802">TPR repeat</keyword>
<evidence type="ECO:0008006" key="4">
    <source>
        <dbReference type="Google" id="ProtNLM"/>
    </source>
</evidence>
<dbReference type="SMART" id="SM00028">
    <property type="entry name" value="TPR"/>
    <property type="match status" value="7"/>
</dbReference>
<feature type="repeat" description="TPR" evidence="1">
    <location>
        <begin position="588"/>
        <end position="621"/>
    </location>
</feature>
<evidence type="ECO:0000313" key="2">
    <source>
        <dbReference type="EMBL" id="GID74568.1"/>
    </source>
</evidence>
<dbReference type="Gene3D" id="1.25.40.10">
    <property type="entry name" value="Tetratricopeptide repeat domain"/>
    <property type="match status" value="2"/>
</dbReference>
<proteinExistence type="predicted"/>
<dbReference type="Proteomes" id="UP000609879">
    <property type="component" value="Unassembled WGS sequence"/>
</dbReference>
<protein>
    <recommendedName>
        <fullName evidence="4">Tetratricopeptide repeat protein</fullName>
    </recommendedName>
</protein>
<comment type="caution">
    <text evidence="2">The sequence shown here is derived from an EMBL/GenBank/DDBJ whole genome shotgun (WGS) entry which is preliminary data.</text>
</comment>
<dbReference type="InterPro" id="IPR042197">
    <property type="entry name" value="Apaf_helical"/>
</dbReference>
<dbReference type="EMBL" id="BOMI01000063">
    <property type="protein sequence ID" value="GID74568.1"/>
    <property type="molecule type" value="Genomic_DNA"/>
</dbReference>
<name>A0ABQ3Y3M9_9ACTN</name>
<dbReference type="PANTHER" id="PTHR47691">
    <property type="entry name" value="REGULATOR-RELATED"/>
    <property type="match status" value="1"/>
</dbReference>
<dbReference type="PANTHER" id="PTHR47691:SF3">
    <property type="entry name" value="HTH-TYPE TRANSCRIPTIONAL REGULATOR RV0890C-RELATED"/>
    <property type="match status" value="1"/>
</dbReference>
<dbReference type="SUPFAM" id="SSF52540">
    <property type="entry name" value="P-loop containing nucleoside triphosphate hydrolases"/>
    <property type="match status" value="1"/>
</dbReference>
<dbReference type="PROSITE" id="PS50005">
    <property type="entry name" value="TPR"/>
    <property type="match status" value="1"/>
</dbReference>
<dbReference type="InterPro" id="IPR027417">
    <property type="entry name" value="P-loop_NTPase"/>
</dbReference>
<evidence type="ECO:0000256" key="1">
    <source>
        <dbReference type="PROSITE-ProRule" id="PRU00339"/>
    </source>
</evidence>
<dbReference type="Pfam" id="PF13424">
    <property type="entry name" value="TPR_12"/>
    <property type="match status" value="3"/>
</dbReference>
<keyword evidence="3" id="KW-1185">Reference proteome</keyword>
<dbReference type="RefSeq" id="WP_275409916.1">
    <property type="nucleotide sequence ID" value="NZ_BAAABO010000012.1"/>
</dbReference>
<evidence type="ECO:0000313" key="3">
    <source>
        <dbReference type="Proteomes" id="UP000609879"/>
    </source>
</evidence>
<organism evidence="2 3">
    <name type="scientific">Paractinoplanes deccanensis</name>
    <dbReference type="NCBI Taxonomy" id="113561"/>
    <lineage>
        <taxon>Bacteria</taxon>
        <taxon>Bacillati</taxon>
        <taxon>Actinomycetota</taxon>
        <taxon>Actinomycetes</taxon>
        <taxon>Micromonosporales</taxon>
        <taxon>Micromonosporaceae</taxon>
        <taxon>Paractinoplanes</taxon>
    </lineage>
</organism>
<sequence>MPAADRFASLPDPGQATTLDELAACLRLLKAWAGNPSYETITGRVNAARPATHAVGKTTVVDCFRSGRRRLDGDLVVAVVEALHTDLGYVTQWRQALRVVSGESRAAAQVRVQDTLPDDLSSFTGREAEAGRLVAAMRDGSAVVLSGMAGVGKTRLAVHVAHRLGAFDRVLFVNLRGFHPDETQPPADPSAVLDGFLRLLGVPGQQLPHDLGARCAAYRKRLAGSRTLVVLDDAVSEEQVRPLLPATAGSVALITSRRRLAGLTTVDVDVFTAEEALTFLGRTVPGVPAGTDPRAAERIAARCGHLPLALALVAGHMRAKPGWTLTDHADWLDERHRAGRLDSGVQFALDVSYRNLPPAGRDLLRLVAQHPGPDFDVYAAAALAGCPLPEAAVRLDELTRHHLVQPSGEGRHTLHDLVRAYASGRAADEDRRADRRAALTRLFDLYLAAAAAAMNRLDPAEAHRRPAVDPPATPLPDVTDPLRWLTAERANLLAVVAHTATEGWPSHTTRLAAVLFRHLMGGFHTEALVVHGHARDAARAAGDAHAHARALAHLAVAEVQLGRHEDAAAHLEQSLQLFRHAGDGVDQARTLNNLGVAETRLGRYERAAGRHREALSLYEQAGDRTGQARALVNLANLESRTGDDAGAARRYSAALALYRATGDELGACGALSNLGEVETRLGRHAEAVAHCTEALTTARRLGNRTAAAWALDSLGTAHRDGGNLAEAAGCHRAALDIFEATADVDGQAWARNGLGEAAQLAGDPSGAIGHHTAAHAAAVEAADRQQQARALTGLGDCHWALGDRDTARRHFYEARALWIVLRSPEADRITELLGAAANLSAGHG</sequence>
<gene>
    <name evidence="2" type="ORF">Ade02nite_32090</name>
</gene>
<dbReference type="InterPro" id="IPR019734">
    <property type="entry name" value="TPR_rpt"/>
</dbReference>
<dbReference type="Gene3D" id="3.40.50.300">
    <property type="entry name" value="P-loop containing nucleotide triphosphate hydrolases"/>
    <property type="match status" value="1"/>
</dbReference>
<dbReference type="InterPro" id="IPR011990">
    <property type="entry name" value="TPR-like_helical_dom_sf"/>
</dbReference>
<dbReference type="SUPFAM" id="SSF48452">
    <property type="entry name" value="TPR-like"/>
    <property type="match status" value="2"/>
</dbReference>
<dbReference type="PRINTS" id="PR00364">
    <property type="entry name" value="DISEASERSIST"/>
</dbReference>
<dbReference type="Gene3D" id="1.10.8.430">
    <property type="entry name" value="Helical domain of apoptotic protease-activating factors"/>
    <property type="match status" value="1"/>
</dbReference>